<comment type="similarity">
    <text evidence="1">Belongs to the HIBADH-related family.</text>
</comment>
<evidence type="ECO:0000259" key="6">
    <source>
        <dbReference type="Pfam" id="PF14833"/>
    </source>
</evidence>
<evidence type="ECO:0008006" key="9">
    <source>
        <dbReference type="Google" id="ProtNLM"/>
    </source>
</evidence>
<evidence type="ECO:0000256" key="2">
    <source>
        <dbReference type="ARBA" id="ARBA00023002"/>
    </source>
</evidence>
<protein>
    <recommendedName>
        <fullName evidence="9">3-hydroxyisobutyrate dehydrogenase</fullName>
    </recommendedName>
</protein>
<dbReference type="InterPro" id="IPR002204">
    <property type="entry name" value="3-OH-isobutyrate_DH-rel_CS"/>
</dbReference>
<dbReference type="PROSITE" id="PS00895">
    <property type="entry name" value="3_HYDROXYISOBUT_DH"/>
    <property type="match status" value="1"/>
</dbReference>
<dbReference type="SUPFAM" id="SSF48179">
    <property type="entry name" value="6-phosphogluconate dehydrogenase C-terminal domain-like"/>
    <property type="match status" value="1"/>
</dbReference>
<dbReference type="Pfam" id="PF14833">
    <property type="entry name" value="NAD_binding_11"/>
    <property type="match status" value="1"/>
</dbReference>
<dbReference type="PANTHER" id="PTHR43060">
    <property type="entry name" value="3-HYDROXYISOBUTYRATE DEHYDROGENASE-LIKE 1, MITOCHONDRIAL-RELATED"/>
    <property type="match status" value="1"/>
</dbReference>
<dbReference type="GO" id="GO:0050661">
    <property type="term" value="F:NADP binding"/>
    <property type="evidence" value="ECO:0007669"/>
    <property type="project" value="InterPro"/>
</dbReference>
<accession>T0GV91</accession>
<proteinExistence type="inferred from homology"/>
<dbReference type="EMBL" id="ATHO01000131">
    <property type="protein sequence ID" value="EQB03838.1"/>
    <property type="molecule type" value="Genomic_DNA"/>
</dbReference>
<dbReference type="PANTHER" id="PTHR43060:SF15">
    <property type="entry name" value="3-HYDROXYISOBUTYRATE DEHYDROGENASE-LIKE 1, MITOCHONDRIAL-RELATED"/>
    <property type="match status" value="1"/>
</dbReference>
<keyword evidence="3" id="KW-0520">NAD</keyword>
<dbReference type="InterPro" id="IPR013328">
    <property type="entry name" value="6PGD_dom2"/>
</dbReference>
<dbReference type="InterPro" id="IPR008927">
    <property type="entry name" value="6-PGluconate_DH-like_C_sf"/>
</dbReference>
<evidence type="ECO:0000313" key="7">
    <source>
        <dbReference type="EMBL" id="EQB03838.1"/>
    </source>
</evidence>
<feature type="domain" description="6-phosphogluconate dehydrogenase NADP-binding" evidence="5">
    <location>
        <begin position="5"/>
        <end position="161"/>
    </location>
</feature>
<gene>
    <name evidence="7" type="ORF">L288_14660</name>
</gene>
<evidence type="ECO:0000256" key="4">
    <source>
        <dbReference type="PIRSR" id="PIRSR000103-1"/>
    </source>
</evidence>
<dbReference type="InterPro" id="IPR036291">
    <property type="entry name" value="NAD(P)-bd_dom_sf"/>
</dbReference>
<feature type="domain" description="3-hydroxyisobutyrate dehydrogenase-like NAD-binding" evidence="6">
    <location>
        <begin position="167"/>
        <end position="283"/>
    </location>
</feature>
<dbReference type="Proteomes" id="UP000015525">
    <property type="component" value="Unassembled WGS sequence"/>
</dbReference>
<evidence type="ECO:0000259" key="5">
    <source>
        <dbReference type="Pfam" id="PF03446"/>
    </source>
</evidence>
<dbReference type="InterPro" id="IPR015815">
    <property type="entry name" value="HIBADH-related"/>
</dbReference>
<feature type="active site" evidence="4">
    <location>
        <position position="173"/>
    </location>
</feature>
<name>T0GV91_9SPHN</name>
<dbReference type="Gene3D" id="3.40.50.720">
    <property type="entry name" value="NAD(P)-binding Rossmann-like Domain"/>
    <property type="match status" value="1"/>
</dbReference>
<dbReference type="GO" id="GO:0016054">
    <property type="term" value="P:organic acid catabolic process"/>
    <property type="evidence" value="ECO:0007669"/>
    <property type="project" value="UniProtKB-ARBA"/>
</dbReference>
<dbReference type="PIRSF" id="PIRSF000103">
    <property type="entry name" value="HIBADH"/>
    <property type="match status" value="1"/>
</dbReference>
<keyword evidence="2" id="KW-0560">Oxidoreductase</keyword>
<dbReference type="GO" id="GO:0051287">
    <property type="term" value="F:NAD binding"/>
    <property type="evidence" value="ECO:0007669"/>
    <property type="project" value="InterPro"/>
</dbReference>
<dbReference type="Gene3D" id="1.10.1040.10">
    <property type="entry name" value="N-(1-d-carboxylethyl)-l-norvaline Dehydrogenase, domain 2"/>
    <property type="match status" value="1"/>
</dbReference>
<dbReference type="SUPFAM" id="SSF51735">
    <property type="entry name" value="NAD(P)-binding Rossmann-fold domains"/>
    <property type="match status" value="1"/>
</dbReference>
<reference evidence="7 8" key="1">
    <citation type="journal article" date="2013" name="Genome Announc.">
        <title>Draft Genome Sequence of Sphingobium quisquiliarum Strain P25T, a Novel Hexachlorocyclohexane (HCH)-Degrading Bacterium Isolated from an HCH Dumpsite.</title>
        <authorList>
            <person name="Kumar Singh A."/>
            <person name="Sangwan N."/>
            <person name="Sharma A."/>
            <person name="Gupta V."/>
            <person name="Khurana J.P."/>
            <person name="Lal R."/>
        </authorList>
    </citation>
    <scope>NUCLEOTIDE SEQUENCE [LARGE SCALE GENOMIC DNA]</scope>
    <source>
        <strain evidence="7 8">P25</strain>
    </source>
</reference>
<sequence length="294" mass="29965">MTGMRIAFIGLGNMGHEMALRLIANGFDVAGYDSSEAGRAKFAAVGGTVVDQLAGLGGDRDVIITMLPDGGIVQAVLFGDQGLAQQLKPGAIVIEMSSSAPTDTIITAQRLAEKGVILIDAPVSGGVAGARDGRLNIMAGTADPAAFDKVKPVLDAMGNARLVGGTGAGHAAKAINNFVAAAAIAATSEGLVLAESFGLSPETMLDVINRSSGRSASSEGLFPAHVIPRTFSFGFAMSLMAKDAGIAARMSEDRQANLPFVALTSGQWAAARDALPGADFSAMQLYVEKQAGVE</sequence>
<dbReference type="InterPro" id="IPR006115">
    <property type="entry name" value="6PGDH_NADP-bd"/>
</dbReference>
<dbReference type="AlphaFoldDB" id="T0GV91"/>
<keyword evidence="8" id="KW-1185">Reference proteome</keyword>
<evidence type="ECO:0000256" key="3">
    <source>
        <dbReference type="ARBA" id="ARBA00023027"/>
    </source>
</evidence>
<evidence type="ECO:0000256" key="1">
    <source>
        <dbReference type="ARBA" id="ARBA00009080"/>
    </source>
</evidence>
<dbReference type="PATRIC" id="fig|1329909.3.peg.2823"/>
<organism evidence="7 8">
    <name type="scientific">Sphingobium quisquiliarum P25</name>
    <dbReference type="NCBI Taxonomy" id="1329909"/>
    <lineage>
        <taxon>Bacteria</taxon>
        <taxon>Pseudomonadati</taxon>
        <taxon>Pseudomonadota</taxon>
        <taxon>Alphaproteobacteria</taxon>
        <taxon>Sphingomonadales</taxon>
        <taxon>Sphingomonadaceae</taxon>
        <taxon>Sphingobium</taxon>
    </lineage>
</organism>
<dbReference type="InterPro" id="IPR029154">
    <property type="entry name" value="HIBADH-like_NADP-bd"/>
</dbReference>
<comment type="caution">
    <text evidence="7">The sequence shown here is derived from an EMBL/GenBank/DDBJ whole genome shotgun (WGS) entry which is preliminary data.</text>
</comment>
<dbReference type="Pfam" id="PF03446">
    <property type="entry name" value="NAD_binding_2"/>
    <property type="match status" value="1"/>
</dbReference>
<dbReference type="GO" id="GO:0016491">
    <property type="term" value="F:oxidoreductase activity"/>
    <property type="evidence" value="ECO:0007669"/>
    <property type="project" value="UniProtKB-KW"/>
</dbReference>
<evidence type="ECO:0000313" key="8">
    <source>
        <dbReference type="Proteomes" id="UP000015525"/>
    </source>
</evidence>